<dbReference type="GO" id="GO:0003677">
    <property type="term" value="F:DNA binding"/>
    <property type="evidence" value="ECO:0007669"/>
    <property type="project" value="InterPro"/>
</dbReference>
<dbReference type="InterPro" id="IPR010982">
    <property type="entry name" value="Lambda_DNA-bd_dom_sf"/>
</dbReference>
<keyword evidence="3" id="KW-1185">Reference proteome</keyword>
<evidence type="ECO:0000259" key="1">
    <source>
        <dbReference type="PROSITE" id="PS50943"/>
    </source>
</evidence>
<dbReference type="Pfam" id="PF01381">
    <property type="entry name" value="HTH_3"/>
    <property type="match status" value="1"/>
</dbReference>
<dbReference type="SUPFAM" id="SSF47413">
    <property type="entry name" value="lambda repressor-like DNA-binding domains"/>
    <property type="match status" value="1"/>
</dbReference>
<feature type="domain" description="HTH cro/C1-type" evidence="1">
    <location>
        <begin position="8"/>
        <end position="63"/>
    </location>
</feature>
<gene>
    <name evidence="2" type="ORF">SAMN05660197_1485</name>
</gene>
<dbReference type="Gene3D" id="1.10.260.40">
    <property type="entry name" value="lambda repressor-like DNA-binding domains"/>
    <property type="match status" value="1"/>
</dbReference>
<dbReference type="InterPro" id="IPR001387">
    <property type="entry name" value="Cro/C1-type_HTH"/>
</dbReference>
<dbReference type="Proteomes" id="UP000192602">
    <property type="component" value="Unassembled WGS sequence"/>
</dbReference>
<organism evidence="2 3">
    <name type="scientific">Nitratiruptor tergarcus DSM 16512</name>
    <dbReference type="NCBI Taxonomy" id="1069081"/>
    <lineage>
        <taxon>Bacteria</taxon>
        <taxon>Pseudomonadati</taxon>
        <taxon>Campylobacterota</taxon>
        <taxon>Epsilonproteobacteria</taxon>
        <taxon>Nautiliales</taxon>
        <taxon>Nitratiruptoraceae</taxon>
        <taxon>Nitratiruptor</taxon>
    </lineage>
</organism>
<dbReference type="OrthoDB" id="1524186at2"/>
<proteinExistence type="predicted"/>
<sequence>MESYGDRIKKIRQELGLSQSELAQKLGIHKQMVSDVERGKQKSFNPQIEKKLISLFSLNPHWLLEGRGEMFMKDVSSSENGSTQDTYETLSDEERVLLRYFRESPAHERLQILACIMQCLAQHKKS</sequence>
<accession>A0A1W1WVA5</accession>
<dbReference type="SMART" id="SM00530">
    <property type="entry name" value="HTH_XRE"/>
    <property type="match status" value="1"/>
</dbReference>
<evidence type="ECO:0000313" key="2">
    <source>
        <dbReference type="EMBL" id="SMC09663.1"/>
    </source>
</evidence>
<reference evidence="3" key="1">
    <citation type="submission" date="2017-04" db="EMBL/GenBank/DDBJ databases">
        <authorList>
            <person name="Varghese N."/>
            <person name="Submissions S."/>
        </authorList>
    </citation>
    <scope>NUCLEOTIDE SEQUENCE [LARGE SCALE GENOMIC DNA]</scope>
    <source>
        <strain evidence="3">DSM 16512</strain>
    </source>
</reference>
<name>A0A1W1WVA5_9BACT</name>
<dbReference type="PROSITE" id="PS50943">
    <property type="entry name" value="HTH_CROC1"/>
    <property type="match status" value="1"/>
</dbReference>
<protein>
    <submittedName>
        <fullName evidence="2">Predicted transcription factor, homolog of eukaryotic MBF1</fullName>
    </submittedName>
</protein>
<dbReference type="RefSeq" id="WP_084275879.1">
    <property type="nucleotide sequence ID" value="NZ_AP026671.1"/>
</dbReference>
<dbReference type="AlphaFoldDB" id="A0A1W1WVA5"/>
<evidence type="ECO:0000313" key="3">
    <source>
        <dbReference type="Proteomes" id="UP000192602"/>
    </source>
</evidence>
<dbReference type="EMBL" id="FWWZ01000001">
    <property type="protein sequence ID" value="SMC09663.1"/>
    <property type="molecule type" value="Genomic_DNA"/>
</dbReference>
<dbReference type="CDD" id="cd00093">
    <property type="entry name" value="HTH_XRE"/>
    <property type="match status" value="1"/>
</dbReference>
<dbReference type="STRING" id="1069081.SAMN05660197_1485"/>